<protein>
    <submittedName>
        <fullName evidence="1">CYB561D1</fullName>
    </submittedName>
</protein>
<reference evidence="1" key="1">
    <citation type="submission" date="2019-11" db="UniProtKB">
        <authorList>
            <consortium name="WormBaseParasite"/>
        </authorList>
    </citation>
    <scope>IDENTIFICATION</scope>
</reference>
<dbReference type="AlphaFoldDB" id="A0A5K3ETH4"/>
<organism evidence="1">
    <name type="scientific">Mesocestoides corti</name>
    <name type="common">Flatworm</name>
    <dbReference type="NCBI Taxonomy" id="53468"/>
    <lineage>
        <taxon>Eukaryota</taxon>
        <taxon>Metazoa</taxon>
        <taxon>Spiralia</taxon>
        <taxon>Lophotrochozoa</taxon>
        <taxon>Platyhelminthes</taxon>
        <taxon>Cestoda</taxon>
        <taxon>Eucestoda</taxon>
        <taxon>Cyclophyllidea</taxon>
        <taxon>Mesocestoididae</taxon>
        <taxon>Mesocestoides</taxon>
    </lineage>
</organism>
<proteinExistence type="predicted"/>
<name>A0A5K3ETH4_MESCO</name>
<dbReference type="WBParaSite" id="MCU_002929-RA">
    <property type="protein sequence ID" value="MCU_002929-RA"/>
    <property type="gene ID" value="MCU_002929"/>
</dbReference>
<evidence type="ECO:0000313" key="1">
    <source>
        <dbReference type="WBParaSite" id="MCU_002929-RA"/>
    </source>
</evidence>
<accession>A0A5K3ETH4</accession>
<sequence>TGTPEEALLGNCKLEPYVRHHPSKFTKLATLLFIYRFLHGTVSGTVFIRHWNPGTEN</sequence>